<dbReference type="EMBL" id="QJVJ01000012">
    <property type="protein sequence ID" value="PYI51495.1"/>
    <property type="molecule type" value="Genomic_DNA"/>
</dbReference>
<protein>
    <recommendedName>
        <fullName evidence="4">OTU domain-containing protein</fullName>
    </recommendedName>
</protein>
<dbReference type="SUPFAM" id="SSF56219">
    <property type="entry name" value="DNase I-like"/>
    <property type="match status" value="1"/>
</dbReference>
<gene>
    <name evidence="2" type="ORF">DLM86_24015</name>
</gene>
<sequence>MSHHRQSTNHFAASPARSNAASDRTDAAPHSNAAVRPGPDRLGPGMVRPANVAALQRTVGNRAISRYMENRVLVQPARDKGKPAKKESIEEEKESETEIDIEGDNEFDTESEIDIESEAETGSESTAIEEEAADSSSPLAQGTKLTPSQKEEINVVFWNIQGKGEFRDRNVESFLKAFQNLDIVILGEYKDKQKTLNIDGWTTIKKDITPLEKQAEYDKMGPGKTRRSKGPAGSREYIVILVNENRKVKVDDAVPIPIRENWRQAVSFNADKNGQKASFTTFHAPYEQNKGSASQYMGELKNKVDSNVLIGDANTYNTGHRAPDARKSERLQNNERYTLKSGGLPSSRANQPLDKVYAGKNFTGVKDVKLLSELLRTGNAGGDSSVNGKRRLAELENNEGDAEELLKKQVKSENAGMTKSKKGRPVRQSVTKNILDKIMGLSDHRPIYAHIELEGDSEKENGSAESQLYKELEKAKEELGLDDLALQDLVLWITTRYSLALDDYSKIHNRLQQALEAYRKAFPKKRGKAKEGDQTDSLLQRLHTEARVTVEIDRVPGNGDCLFSSIAAITGGSAGDVRGLIADELHAHENELVGRNNPVVVSGADTISKLFKKNAPEGHNGIYMIPRNDYPRVMRQPGVWGGVPELRAFSYRRAILVLNAAENRFNFFDGGVELQGMNLAVFMGRNPVVLLLRGNHFSPLRIAPNPSAVGQRRKSKK</sequence>
<dbReference type="CDD" id="cd22744">
    <property type="entry name" value="OTU"/>
    <property type="match status" value="1"/>
</dbReference>
<accession>A0A2V5JXB8</accession>
<proteinExistence type="predicted"/>
<feature type="compositionally biased region" description="Basic and acidic residues" evidence="1">
    <location>
        <begin position="77"/>
        <end position="88"/>
    </location>
</feature>
<dbReference type="Gene3D" id="3.90.70.80">
    <property type="match status" value="1"/>
</dbReference>
<dbReference type="Gene3D" id="3.60.10.10">
    <property type="entry name" value="Endonuclease/exonuclease/phosphatase"/>
    <property type="match status" value="1"/>
</dbReference>
<dbReference type="Proteomes" id="UP000247476">
    <property type="component" value="Unassembled WGS sequence"/>
</dbReference>
<comment type="caution">
    <text evidence="2">The sequence shown here is derived from an EMBL/GenBank/DDBJ whole genome shotgun (WGS) entry which is preliminary data.</text>
</comment>
<keyword evidence="3" id="KW-1185">Reference proteome</keyword>
<dbReference type="InterPro" id="IPR036691">
    <property type="entry name" value="Endo/exonu/phosph_ase_sf"/>
</dbReference>
<reference evidence="2 3" key="1">
    <citation type="submission" date="2018-05" db="EMBL/GenBank/DDBJ databases">
        <title>Paenibacillus flagellatus sp. nov., isolated from selenium mineral soil.</title>
        <authorList>
            <person name="Dai X."/>
        </authorList>
    </citation>
    <scope>NUCLEOTIDE SEQUENCE [LARGE SCALE GENOMIC DNA]</scope>
    <source>
        <strain evidence="2 3">DXL2</strain>
    </source>
</reference>
<feature type="compositionally biased region" description="Acidic residues" evidence="1">
    <location>
        <begin position="89"/>
        <end position="133"/>
    </location>
</feature>
<organism evidence="2 3">
    <name type="scientific">Paenibacillus flagellatus</name>
    <dbReference type="NCBI Taxonomy" id="2211139"/>
    <lineage>
        <taxon>Bacteria</taxon>
        <taxon>Bacillati</taxon>
        <taxon>Bacillota</taxon>
        <taxon>Bacilli</taxon>
        <taxon>Bacillales</taxon>
        <taxon>Paenibacillaceae</taxon>
        <taxon>Paenibacillus</taxon>
    </lineage>
</organism>
<dbReference type="RefSeq" id="WP_110842617.1">
    <property type="nucleotide sequence ID" value="NZ_QJVJ01000012.1"/>
</dbReference>
<evidence type="ECO:0008006" key="4">
    <source>
        <dbReference type="Google" id="ProtNLM"/>
    </source>
</evidence>
<evidence type="ECO:0000256" key="1">
    <source>
        <dbReference type="SAM" id="MobiDB-lite"/>
    </source>
</evidence>
<feature type="compositionally biased region" description="Polar residues" evidence="1">
    <location>
        <begin position="8"/>
        <end position="22"/>
    </location>
</feature>
<name>A0A2V5JXB8_9BACL</name>
<evidence type="ECO:0000313" key="3">
    <source>
        <dbReference type="Proteomes" id="UP000247476"/>
    </source>
</evidence>
<evidence type="ECO:0000313" key="2">
    <source>
        <dbReference type="EMBL" id="PYI51495.1"/>
    </source>
</evidence>
<feature type="region of interest" description="Disordered" evidence="1">
    <location>
        <begin position="75"/>
        <end position="146"/>
    </location>
</feature>
<feature type="region of interest" description="Disordered" evidence="1">
    <location>
        <begin position="1"/>
        <end position="47"/>
    </location>
</feature>
<dbReference type="AlphaFoldDB" id="A0A2V5JXB8"/>